<proteinExistence type="inferred from homology"/>
<evidence type="ECO:0000256" key="2">
    <source>
        <dbReference type="ARBA" id="ARBA00013048"/>
    </source>
</evidence>
<gene>
    <name evidence="8" type="ORF">B0I35DRAFT_414379</name>
</gene>
<dbReference type="InterPro" id="IPR016162">
    <property type="entry name" value="Ald_DH_N"/>
</dbReference>
<keyword evidence="3" id="KW-0560">Oxidoreductase</keyword>
<evidence type="ECO:0000256" key="1">
    <source>
        <dbReference type="ARBA" id="ARBA00009986"/>
    </source>
</evidence>
<feature type="signal peptide" evidence="5">
    <location>
        <begin position="1"/>
        <end position="23"/>
    </location>
</feature>
<evidence type="ECO:0000256" key="3">
    <source>
        <dbReference type="ARBA" id="ARBA00023002"/>
    </source>
</evidence>
<dbReference type="PANTHER" id="PTHR43866:SF3">
    <property type="entry name" value="METHYLMALONATE-SEMIALDEHYDE DEHYDROGENASE [ACYLATING], MITOCHONDRIAL"/>
    <property type="match status" value="1"/>
</dbReference>
<evidence type="ECO:0000313" key="8">
    <source>
        <dbReference type="EMBL" id="KAH7304515.1"/>
    </source>
</evidence>
<dbReference type="InterPro" id="IPR000836">
    <property type="entry name" value="PRTase_dom"/>
</dbReference>
<feature type="domain" description="Aldehyde dehydrogenase" evidence="6">
    <location>
        <begin position="181"/>
        <end position="631"/>
    </location>
</feature>
<evidence type="ECO:0000313" key="9">
    <source>
        <dbReference type="Proteomes" id="UP000813444"/>
    </source>
</evidence>
<dbReference type="InterPro" id="IPR016163">
    <property type="entry name" value="Ald_DH_C"/>
</dbReference>
<dbReference type="PROSITE" id="PS00070">
    <property type="entry name" value="ALDEHYDE_DEHYDR_CYS"/>
    <property type="match status" value="1"/>
</dbReference>
<dbReference type="FunFam" id="3.40.309.10:FF:000002">
    <property type="entry name" value="Methylmalonate-semialdehyde dehydrogenase (Acylating)"/>
    <property type="match status" value="1"/>
</dbReference>
<dbReference type="Pfam" id="PF14681">
    <property type="entry name" value="UPRTase"/>
    <property type="match status" value="1"/>
</dbReference>
<evidence type="ECO:0000259" key="6">
    <source>
        <dbReference type="Pfam" id="PF00171"/>
    </source>
</evidence>
<dbReference type="GO" id="GO:0005739">
    <property type="term" value="C:mitochondrion"/>
    <property type="evidence" value="ECO:0007669"/>
    <property type="project" value="TreeGrafter"/>
</dbReference>
<dbReference type="GO" id="GO:0006574">
    <property type="term" value="P:L-valine catabolic process"/>
    <property type="evidence" value="ECO:0007669"/>
    <property type="project" value="TreeGrafter"/>
</dbReference>
<dbReference type="InterPro" id="IPR029057">
    <property type="entry name" value="PRTase-like"/>
</dbReference>
<dbReference type="Gene3D" id="3.40.309.10">
    <property type="entry name" value="Aldehyde Dehydrogenase, Chain A, domain 2"/>
    <property type="match status" value="1"/>
</dbReference>
<dbReference type="NCBIfam" id="TIGR01722">
    <property type="entry name" value="MMSDH"/>
    <property type="match status" value="1"/>
</dbReference>
<reference evidence="8" key="1">
    <citation type="journal article" date="2021" name="Nat. Commun.">
        <title>Genetic determinants of endophytism in the Arabidopsis root mycobiome.</title>
        <authorList>
            <person name="Mesny F."/>
            <person name="Miyauchi S."/>
            <person name="Thiergart T."/>
            <person name="Pickel B."/>
            <person name="Atanasova L."/>
            <person name="Karlsson M."/>
            <person name="Huettel B."/>
            <person name="Barry K.W."/>
            <person name="Haridas S."/>
            <person name="Chen C."/>
            <person name="Bauer D."/>
            <person name="Andreopoulos W."/>
            <person name="Pangilinan J."/>
            <person name="LaButti K."/>
            <person name="Riley R."/>
            <person name="Lipzen A."/>
            <person name="Clum A."/>
            <person name="Drula E."/>
            <person name="Henrissat B."/>
            <person name="Kohler A."/>
            <person name="Grigoriev I.V."/>
            <person name="Martin F.M."/>
            <person name="Hacquard S."/>
        </authorList>
    </citation>
    <scope>NUCLEOTIDE SEQUENCE</scope>
    <source>
        <strain evidence="8">MPI-CAGE-CH-0235</strain>
    </source>
</reference>
<evidence type="ECO:0000256" key="4">
    <source>
        <dbReference type="ARBA" id="ARBA00023027"/>
    </source>
</evidence>
<name>A0A8K0SEW5_9HYPO</name>
<dbReference type="GO" id="GO:0004491">
    <property type="term" value="F:methylmalonate-semialdehyde dehydrogenase (acylating, NAD) activity"/>
    <property type="evidence" value="ECO:0007669"/>
    <property type="project" value="UniProtKB-EC"/>
</dbReference>
<dbReference type="Gene3D" id="3.40.605.10">
    <property type="entry name" value="Aldehyde Dehydrogenase, Chain A, domain 1"/>
    <property type="match status" value="1"/>
</dbReference>
<comment type="caution">
    <text evidence="8">The sequence shown here is derived from an EMBL/GenBank/DDBJ whole genome shotgun (WGS) entry which is preliminary data.</text>
</comment>
<dbReference type="InterPro" id="IPR015590">
    <property type="entry name" value="Aldehyde_DH_dom"/>
</dbReference>
<feature type="domain" description="Phosphoribosyltransferase" evidence="7">
    <location>
        <begin position="75"/>
        <end position="114"/>
    </location>
</feature>
<evidence type="ECO:0000259" key="7">
    <source>
        <dbReference type="Pfam" id="PF14681"/>
    </source>
</evidence>
<dbReference type="InterPro" id="IPR010061">
    <property type="entry name" value="MeMal-semiAld_DH"/>
</dbReference>
<dbReference type="OrthoDB" id="310895at2759"/>
<dbReference type="InterPro" id="IPR016161">
    <property type="entry name" value="Ald_DH/histidinol_DH"/>
</dbReference>
<organism evidence="8 9">
    <name type="scientific">Stachybotrys elegans</name>
    <dbReference type="NCBI Taxonomy" id="80388"/>
    <lineage>
        <taxon>Eukaryota</taxon>
        <taxon>Fungi</taxon>
        <taxon>Dikarya</taxon>
        <taxon>Ascomycota</taxon>
        <taxon>Pezizomycotina</taxon>
        <taxon>Sordariomycetes</taxon>
        <taxon>Hypocreomycetidae</taxon>
        <taxon>Hypocreales</taxon>
        <taxon>Stachybotryaceae</taxon>
        <taxon>Stachybotrys</taxon>
    </lineage>
</organism>
<sequence>MKSFVAAFQLVALQLVIQVPVEAVNITTPTQALFDGVRQKAVRPLRGLRAGCALTWISDVFILEPMLATGGSISIQLVLEKYPGLHIVTAAVDEKLNAKSQIMPGLGDFGDRFFVIQTSPPSSPRKRARMELSLNHVEEDAVGPSPDAQATSYVRPQQAPSVAQNFVNGEFSMSKSRAWRIVLDPVTQKVLTRLPESTAVEVQHAVQAAKSAQRAWAGLSLAQRRLCMLKWLDVMRKHASDVQRVLQFELGKTGKDAESEILRAIESLEAVCTTTTATGQHWSTQGMDTYTVLEPLGVCAVITPFNFPFMIPLWSIPTALMAGNTIVLKPSEKAPGVAELLARYSQEAEFPPGIFNVVHGGSGAVDKLLADHSVSAVTFVGSEVAGERVYNHGKATKKRVQVETSGKNHGVVLPDATKTSTLYAVAGSAFGTAGQRCMALSVMICVGSTKDWIDDLVQLARSLKVGCGFDPATSIGPLVTASAKEQVMAVIDLAEEEGAEILLDGRQCTVHDYPDGNFVGPTIITKVKTYMQCYQNEIFGPVLVCLEVETLQEAIETINNNRYGNGCTLFTTDPTQAQIFQREVNVGHVGINVPILASSGAIPRTTNKDSFLGDNPSNRNQWEFFTSTKTVSCIWR</sequence>
<protein>
    <recommendedName>
        <fullName evidence="2">methylmalonate-semialdehyde dehydrogenase (CoA acylating)</fullName>
        <ecNumber evidence="2">1.2.1.27</ecNumber>
    </recommendedName>
</protein>
<dbReference type="Pfam" id="PF00171">
    <property type="entry name" value="Aldedh"/>
    <property type="match status" value="1"/>
</dbReference>
<dbReference type="Proteomes" id="UP000813444">
    <property type="component" value="Unassembled WGS sequence"/>
</dbReference>
<dbReference type="AlphaFoldDB" id="A0A8K0SEW5"/>
<feature type="chain" id="PRO_5035421711" description="methylmalonate-semialdehyde dehydrogenase (CoA acylating)" evidence="5">
    <location>
        <begin position="24"/>
        <end position="636"/>
    </location>
</feature>
<keyword evidence="5" id="KW-0732">Signal</keyword>
<evidence type="ECO:0000256" key="5">
    <source>
        <dbReference type="SAM" id="SignalP"/>
    </source>
</evidence>
<dbReference type="SUPFAM" id="SSF53271">
    <property type="entry name" value="PRTase-like"/>
    <property type="match status" value="1"/>
</dbReference>
<dbReference type="PANTHER" id="PTHR43866">
    <property type="entry name" value="MALONATE-SEMIALDEHYDE DEHYDROGENASE"/>
    <property type="match status" value="1"/>
</dbReference>
<dbReference type="SUPFAM" id="SSF53720">
    <property type="entry name" value="ALDH-like"/>
    <property type="match status" value="1"/>
</dbReference>
<keyword evidence="4" id="KW-0520">NAD</keyword>
<comment type="similarity">
    <text evidence="1">Belongs to the aldehyde dehydrogenase family.</text>
</comment>
<keyword evidence="9" id="KW-1185">Reference proteome</keyword>
<accession>A0A8K0SEW5</accession>
<dbReference type="EMBL" id="JAGPNK010000022">
    <property type="protein sequence ID" value="KAH7304515.1"/>
    <property type="molecule type" value="Genomic_DNA"/>
</dbReference>
<dbReference type="EC" id="1.2.1.27" evidence="2"/>
<dbReference type="InterPro" id="IPR016160">
    <property type="entry name" value="Ald_DH_CS_CYS"/>
</dbReference>
<dbReference type="GO" id="GO:0006210">
    <property type="term" value="P:thymine catabolic process"/>
    <property type="evidence" value="ECO:0007669"/>
    <property type="project" value="TreeGrafter"/>
</dbReference>
<dbReference type="Gene3D" id="3.40.50.2020">
    <property type="match status" value="1"/>
</dbReference>